<gene>
    <name evidence="3" type="ORF">FHR36_007336</name>
</gene>
<dbReference type="Pfam" id="PF13614">
    <property type="entry name" value="AAA_31"/>
    <property type="match status" value="1"/>
</dbReference>
<dbReference type="EMBL" id="JAMZDX010000008">
    <property type="protein sequence ID" value="MCP2314137.1"/>
    <property type="molecule type" value="Genomic_DNA"/>
</dbReference>
<sequence>MPTTPPPAPHHHPRAYAFSGQSGGAGKTQGVVNLGIELANRGHRTLIWDIDPQRSASHLLGYQDPPPGHATVFNVLTGDNKLHEAIAPARYRTAAGTTDAAFKAIPNLDLVLGTPEMADAEVTLGHDPAGILWLQNVLDEQLPADRWDAMLFDCGPTLGILLLSVVLAAPHVIGCINDEYKYVIGLTDLETTLDRGRSKLRRLGFHAHIAHILATNIPLDTHGNVDRKAGAVTDDVIKAVRNHADWAPRLLPLIRRSIRFKETTVKQRPLRFHAPNCPSLDDLSAVADALGFPRRNSTRRDHR</sequence>
<feature type="region of interest" description="Disordered" evidence="1">
    <location>
        <begin position="1"/>
        <end position="24"/>
    </location>
</feature>
<dbReference type="Proteomes" id="UP001206483">
    <property type="component" value="Unassembled WGS sequence"/>
</dbReference>
<accession>A0ABT1J9K7</accession>
<evidence type="ECO:0000313" key="4">
    <source>
        <dbReference type="Proteomes" id="UP001206483"/>
    </source>
</evidence>
<protein>
    <submittedName>
        <fullName evidence="3">Chromosome partitioning protein</fullName>
    </submittedName>
</protein>
<reference evidence="3 4" key="1">
    <citation type="submission" date="2022-06" db="EMBL/GenBank/DDBJ databases">
        <title>Sequencing the genomes of 1000 actinobacteria strains.</title>
        <authorList>
            <person name="Klenk H.-P."/>
        </authorList>
    </citation>
    <scope>NUCLEOTIDE SEQUENCE [LARGE SCALE GENOMIC DNA]</scope>
    <source>
        <strain evidence="3 4">DSM 41656</strain>
    </source>
</reference>
<comment type="caution">
    <text evidence="3">The sequence shown here is derived from an EMBL/GenBank/DDBJ whole genome shotgun (WGS) entry which is preliminary data.</text>
</comment>
<proteinExistence type="predicted"/>
<evidence type="ECO:0000313" key="3">
    <source>
        <dbReference type="EMBL" id="MCP2314137.1"/>
    </source>
</evidence>
<keyword evidence="4" id="KW-1185">Reference proteome</keyword>
<dbReference type="InterPro" id="IPR027417">
    <property type="entry name" value="P-loop_NTPase"/>
</dbReference>
<name>A0ABT1J9K7_9ACTN</name>
<dbReference type="PANTHER" id="PTHR13696:SF52">
    <property type="entry name" value="PARA FAMILY PROTEIN CT_582"/>
    <property type="match status" value="1"/>
</dbReference>
<dbReference type="Gene3D" id="3.40.50.300">
    <property type="entry name" value="P-loop containing nucleotide triphosphate hydrolases"/>
    <property type="match status" value="1"/>
</dbReference>
<dbReference type="CDD" id="cd02042">
    <property type="entry name" value="ParAB_family"/>
    <property type="match status" value="1"/>
</dbReference>
<dbReference type="InterPro" id="IPR025669">
    <property type="entry name" value="AAA_dom"/>
</dbReference>
<dbReference type="SUPFAM" id="SSF52540">
    <property type="entry name" value="P-loop containing nucleoside triphosphate hydrolases"/>
    <property type="match status" value="1"/>
</dbReference>
<dbReference type="RefSeq" id="WP_253804475.1">
    <property type="nucleotide sequence ID" value="NZ_BAAAUB010000007.1"/>
</dbReference>
<organism evidence="3 4">
    <name type="scientific">Kitasatospora paracochleata</name>
    <dbReference type="NCBI Taxonomy" id="58354"/>
    <lineage>
        <taxon>Bacteria</taxon>
        <taxon>Bacillati</taxon>
        <taxon>Actinomycetota</taxon>
        <taxon>Actinomycetes</taxon>
        <taxon>Kitasatosporales</taxon>
        <taxon>Streptomycetaceae</taxon>
        <taxon>Kitasatospora</taxon>
    </lineage>
</organism>
<evidence type="ECO:0000259" key="2">
    <source>
        <dbReference type="Pfam" id="PF13614"/>
    </source>
</evidence>
<feature type="domain" description="AAA" evidence="2">
    <location>
        <begin position="17"/>
        <end position="198"/>
    </location>
</feature>
<dbReference type="InterPro" id="IPR050678">
    <property type="entry name" value="DNA_Partitioning_ATPase"/>
</dbReference>
<evidence type="ECO:0000256" key="1">
    <source>
        <dbReference type="SAM" id="MobiDB-lite"/>
    </source>
</evidence>
<dbReference type="PANTHER" id="PTHR13696">
    <property type="entry name" value="P-LOOP CONTAINING NUCLEOSIDE TRIPHOSPHATE HYDROLASE"/>
    <property type="match status" value="1"/>
</dbReference>